<evidence type="ECO:0000259" key="1">
    <source>
        <dbReference type="Pfam" id="PF01966"/>
    </source>
</evidence>
<evidence type="ECO:0000313" key="2">
    <source>
        <dbReference type="EMBL" id="MBC8610595.1"/>
    </source>
</evidence>
<dbReference type="Pfam" id="PF01966">
    <property type="entry name" value="HD"/>
    <property type="match status" value="1"/>
</dbReference>
<sequence>MENGLEVLRRKLDQIVTDNEFGQICMYASHMYGVSKFCALLAAKRDLNAKLAAACGMLHDIGYMAGGNSDNHAKEGRNGQKPS</sequence>
<proteinExistence type="predicted"/>
<dbReference type="Gene3D" id="1.10.3210.10">
    <property type="entry name" value="Hypothetical protein af1432"/>
    <property type="match status" value="1"/>
</dbReference>
<dbReference type="RefSeq" id="WP_178085776.1">
    <property type="nucleotide sequence ID" value="NZ_JACRTL010000002.1"/>
</dbReference>
<dbReference type="EMBL" id="JACRTL010000002">
    <property type="protein sequence ID" value="MBC8610595.1"/>
    <property type="molecule type" value="Genomic_DNA"/>
</dbReference>
<reference evidence="2" key="1">
    <citation type="submission" date="2020-08" db="EMBL/GenBank/DDBJ databases">
        <title>Genome public.</title>
        <authorList>
            <person name="Liu C."/>
            <person name="Sun Q."/>
        </authorList>
    </citation>
    <scope>NUCLEOTIDE SEQUENCE</scope>
    <source>
        <strain evidence="2">NSJ-15</strain>
    </source>
</reference>
<name>A0A8J6PI95_9FIRM</name>
<protein>
    <submittedName>
        <fullName evidence="2">HD domain-containing protein</fullName>
    </submittedName>
</protein>
<gene>
    <name evidence="2" type="ORF">H8702_05590</name>
</gene>
<dbReference type="InterPro" id="IPR006674">
    <property type="entry name" value="HD_domain"/>
</dbReference>
<dbReference type="SUPFAM" id="SSF109604">
    <property type="entry name" value="HD-domain/PDEase-like"/>
    <property type="match status" value="1"/>
</dbReference>
<organism evidence="2 3">
    <name type="scientific">Massiliimalia timonensis</name>
    <dbReference type="NCBI Taxonomy" id="1987501"/>
    <lineage>
        <taxon>Bacteria</taxon>
        <taxon>Bacillati</taxon>
        <taxon>Bacillota</taxon>
        <taxon>Clostridia</taxon>
        <taxon>Eubacteriales</taxon>
        <taxon>Oscillospiraceae</taxon>
        <taxon>Massiliimalia</taxon>
    </lineage>
</organism>
<evidence type="ECO:0000313" key="3">
    <source>
        <dbReference type="Proteomes" id="UP000632659"/>
    </source>
</evidence>
<accession>A0A8J6PI95</accession>
<comment type="caution">
    <text evidence="2">The sequence shown here is derived from an EMBL/GenBank/DDBJ whole genome shotgun (WGS) entry which is preliminary data.</text>
</comment>
<keyword evidence="3" id="KW-1185">Reference proteome</keyword>
<feature type="domain" description="HD" evidence="1">
    <location>
        <begin position="27"/>
        <end position="77"/>
    </location>
</feature>
<dbReference type="AlphaFoldDB" id="A0A8J6PI95"/>
<dbReference type="Proteomes" id="UP000632659">
    <property type="component" value="Unassembled WGS sequence"/>
</dbReference>